<reference evidence="6 7" key="1">
    <citation type="submission" date="2018-08" db="EMBL/GenBank/DDBJ databases">
        <title>A genome reference for cultivated species of the human gut microbiota.</title>
        <authorList>
            <person name="Zou Y."/>
            <person name="Xue W."/>
            <person name="Luo G."/>
        </authorList>
    </citation>
    <scope>NUCLEOTIDE SEQUENCE [LARGE SCALE GENOMIC DNA]</scope>
    <source>
        <strain evidence="6 7">OF01-2LB</strain>
    </source>
</reference>
<dbReference type="Gene3D" id="2.60.40.3930">
    <property type="match status" value="2"/>
</dbReference>
<dbReference type="OrthoDB" id="2295014at2"/>
<evidence type="ECO:0000256" key="3">
    <source>
        <dbReference type="SAM" id="SignalP"/>
    </source>
</evidence>
<organism evidence="6 7">
    <name type="scientific">Clostridium innocuum</name>
    <dbReference type="NCBI Taxonomy" id="1522"/>
    <lineage>
        <taxon>Bacteria</taxon>
        <taxon>Bacillati</taxon>
        <taxon>Bacillota</taxon>
        <taxon>Clostridia</taxon>
        <taxon>Eubacteriales</taxon>
        <taxon>Clostridiaceae</taxon>
        <taxon>Clostridium</taxon>
    </lineage>
</organism>
<keyword evidence="3" id="KW-0732">Signal</keyword>
<evidence type="ECO:0000259" key="4">
    <source>
        <dbReference type="Pfam" id="PF17802"/>
    </source>
</evidence>
<dbReference type="InterPro" id="IPR013783">
    <property type="entry name" value="Ig-like_fold"/>
</dbReference>
<dbReference type="Pfam" id="PF18202">
    <property type="entry name" value="TQ"/>
    <property type="match status" value="2"/>
</dbReference>
<feature type="domain" description="T-Q ester bond containing" evidence="5">
    <location>
        <begin position="700"/>
        <end position="821"/>
    </location>
</feature>
<evidence type="ECO:0000259" key="5">
    <source>
        <dbReference type="Pfam" id="PF18202"/>
    </source>
</evidence>
<dbReference type="Gene3D" id="2.60.40.10">
    <property type="entry name" value="Immunoglobulins"/>
    <property type="match status" value="3"/>
</dbReference>
<keyword evidence="2" id="KW-1133">Transmembrane helix</keyword>
<accession>A0A3E2VYS2</accession>
<proteinExistence type="predicted"/>
<feature type="chain" id="PRO_5017593292" evidence="3">
    <location>
        <begin position="30"/>
        <end position="1015"/>
    </location>
</feature>
<evidence type="ECO:0000256" key="2">
    <source>
        <dbReference type="SAM" id="Phobius"/>
    </source>
</evidence>
<dbReference type="AlphaFoldDB" id="A0A3E2VYS2"/>
<feature type="compositionally biased region" description="Low complexity" evidence="1">
    <location>
        <begin position="969"/>
        <end position="981"/>
    </location>
</feature>
<evidence type="ECO:0000313" key="7">
    <source>
        <dbReference type="Proteomes" id="UP000260025"/>
    </source>
</evidence>
<dbReference type="InterPro" id="IPR041100">
    <property type="entry name" value="TQ"/>
</dbReference>
<dbReference type="RefSeq" id="WP_117442886.1">
    <property type="nucleotide sequence ID" value="NZ_QVEV01000010.1"/>
</dbReference>
<evidence type="ECO:0000313" key="6">
    <source>
        <dbReference type="EMBL" id="RGC16083.1"/>
    </source>
</evidence>
<keyword evidence="2" id="KW-0812">Transmembrane</keyword>
<feature type="domain" description="SpaA-like prealbumin fold" evidence="4">
    <location>
        <begin position="468"/>
        <end position="561"/>
    </location>
</feature>
<dbReference type="NCBIfam" id="TIGR01167">
    <property type="entry name" value="LPXTG_anchor"/>
    <property type="match status" value="1"/>
</dbReference>
<protein>
    <submittedName>
        <fullName evidence="6">SrtB-anchored collagen-binding adhesin</fullName>
    </submittedName>
</protein>
<evidence type="ECO:0000256" key="1">
    <source>
        <dbReference type="SAM" id="MobiDB-lite"/>
    </source>
</evidence>
<feature type="domain" description="T-Q ester bond containing" evidence="5">
    <location>
        <begin position="829"/>
        <end position="951"/>
    </location>
</feature>
<dbReference type="Pfam" id="PF17802">
    <property type="entry name" value="SpaA"/>
    <property type="match status" value="2"/>
</dbReference>
<name>A0A3E2VYS2_CLOIN</name>
<dbReference type="EMBL" id="QVEV01000010">
    <property type="protein sequence ID" value="RGC16083.1"/>
    <property type="molecule type" value="Genomic_DNA"/>
</dbReference>
<comment type="caution">
    <text evidence="6">The sequence shown here is derived from an EMBL/GenBank/DDBJ whole genome shotgun (WGS) entry which is preliminary data.</text>
</comment>
<keyword evidence="6" id="KW-0176">Collagen</keyword>
<sequence length="1015" mass="111928">MKKILKRLCTGFLAFPIVLTALPTMAVHASETQYWTESAERVGIVERVNNDGSITETFNEGHMKVEGEDAYCIDINTAFKNGYKTRSDASTRMSADQISDVALSIEYVKQYAKSHTGLSSKHAYLLRQLVVWQRLSVHLGWQCDNVRASYDEIPKATQDEVFAGAKAFVKENKGRYDCGGYIYSGEGQELGQFWAKLAVGNTKLQKTSTNANITDGNGIYSIAGATYGVYSDKDCTKQLATLTTDTSGNAEAVEVRATTVYIKELSAPAGFKIDKTVYSLSVEAGKTATLKVSDTPKVTDTLIELFKIDMETQKSNPQGNASLEGAEFTWNFYAGYYNKNNLPAQPTRTWVTKTIAEKDSDGAIHYITRLADKYKVSGDSFYTQDGKNVLPLGTLTVEETKSPSGYLLAGAYMQADGSEEQIKGMYLTQITEDGDLAVLSGSNQYHVSDKVIRGGVKIQKRDLETGDTKAQGGANLKDTTFEIISLNDNTVLVEGKLYKKNEVVKTIYTDIEGIASTSAGLLPYGKFRLSEQKPPEGYLTEGAKKIDFEITENGKIVDLTDEAHSIYNQIKRGDIEGVKIGAGSHKRLADVPFRITSKTTGESHIVVTDDNGQFSTASNWASHKHNTNAGKTSEDGVWFGTSEPDDSKGALLYDTYIIEELRCESNKGFKLIPPFEIVISRNKVVVDLGTLTDAYEKEITIHTTATSKDGEKTILAGKDVTIIDTVKLDGLIKGTKYQLKGWQMLKEENAELIINNKRVENDYTFVADAEAMKVEIAYTFNASALGGKSLVTFEELYDLSNPEEPVKVAEHKDIDDDGQTVLITERIIKIHTIATDKDGKKEIEAGKDVTIVDTVKLEGLEVGTKYQLVGWQMLKDENAELIINDKRVENDYIFTADSETMEAKIEFTFDASSLGGKQLVTFEELYDLSNPDEPIKVTEHKDIEDDGQTVTIKEVPETPTPEESEKSTTPDTPTKTDSPKTGDNTNLYGLIAMLCISGAGLTGTYFFKRRKMKKS</sequence>
<dbReference type="Proteomes" id="UP000260025">
    <property type="component" value="Unassembled WGS sequence"/>
</dbReference>
<dbReference type="InterPro" id="IPR041033">
    <property type="entry name" value="SpaA_PFL_dom_1"/>
</dbReference>
<feature type="region of interest" description="Disordered" evidence="1">
    <location>
        <begin position="938"/>
        <end position="983"/>
    </location>
</feature>
<feature type="domain" description="SpaA-like prealbumin fold" evidence="4">
    <location>
        <begin position="214"/>
        <end position="295"/>
    </location>
</feature>
<feature type="transmembrane region" description="Helical" evidence="2">
    <location>
        <begin position="987"/>
        <end position="1007"/>
    </location>
</feature>
<gene>
    <name evidence="6" type="ORF">DXA38_08885</name>
</gene>
<feature type="signal peptide" evidence="3">
    <location>
        <begin position="1"/>
        <end position="29"/>
    </location>
</feature>
<keyword evidence="2" id="KW-0472">Membrane</keyword>
<dbReference type="NCBIfam" id="NF033903">
    <property type="entry name" value="VaFE_rpt"/>
    <property type="match status" value="2"/>
</dbReference>